<dbReference type="Pfam" id="PF00194">
    <property type="entry name" value="Carb_anhydrase"/>
    <property type="match status" value="1"/>
</dbReference>
<dbReference type="EMBL" id="JAHWGI010000328">
    <property type="protein sequence ID" value="KAK3913560.1"/>
    <property type="molecule type" value="Genomic_DNA"/>
</dbReference>
<dbReference type="InterPro" id="IPR000668">
    <property type="entry name" value="Peptidase_C1A_C"/>
</dbReference>
<dbReference type="PROSITE" id="PS51144">
    <property type="entry name" value="ALPHA_CA_2"/>
    <property type="match status" value="1"/>
</dbReference>
<dbReference type="InterPro" id="IPR013128">
    <property type="entry name" value="Peptidase_C1A"/>
</dbReference>
<dbReference type="PANTHER" id="PTHR12411">
    <property type="entry name" value="CYSTEINE PROTEASE FAMILY C1-RELATED"/>
    <property type="match status" value="1"/>
</dbReference>
<dbReference type="InterPro" id="IPR013201">
    <property type="entry name" value="Prot_inhib_I29"/>
</dbReference>
<keyword evidence="5" id="KW-0865">Zymogen</keyword>
<protein>
    <submittedName>
        <fullName evidence="9">Cathepsin L</fullName>
    </submittedName>
</protein>
<dbReference type="Gene3D" id="3.10.200.10">
    <property type="entry name" value="Alpha carbonic anhydrase"/>
    <property type="match status" value="1"/>
</dbReference>
<keyword evidence="2" id="KW-0645">Protease</keyword>
<dbReference type="Gene3D" id="3.90.70.10">
    <property type="entry name" value="Cysteine proteinases"/>
    <property type="match status" value="1"/>
</dbReference>
<evidence type="ECO:0000256" key="1">
    <source>
        <dbReference type="ARBA" id="ARBA00008455"/>
    </source>
</evidence>
<dbReference type="PRINTS" id="PR00705">
    <property type="entry name" value="PAPAIN"/>
</dbReference>
<reference evidence="9" key="2">
    <citation type="journal article" date="2023" name="BMC Genomics">
        <title>Pest status, molecular evolution, and epigenetic factors derived from the genome assembly of Frankliniella fusca, a thysanopteran phytovirus vector.</title>
        <authorList>
            <person name="Catto M.A."/>
            <person name="Labadie P.E."/>
            <person name="Jacobson A.L."/>
            <person name="Kennedy G.G."/>
            <person name="Srinivasan R."/>
            <person name="Hunt B.G."/>
        </authorList>
    </citation>
    <scope>NUCLEOTIDE SEQUENCE</scope>
    <source>
        <strain evidence="9">PL_HMW_Pooled</strain>
    </source>
</reference>
<accession>A0AAE1H4P1</accession>
<dbReference type="InterPro" id="IPR039417">
    <property type="entry name" value="Peptidase_C1A_papain-like"/>
</dbReference>
<evidence type="ECO:0000256" key="5">
    <source>
        <dbReference type="ARBA" id="ARBA00023145"/>
    </source>
</evidence>
<keyword evidence="10" id="KW-1185">Reference proteome</keyword>
<dbReference type="Proteomes" id="UP001219518">
    <property type="component" value="Unassembled WGS sequence"/>
</dbReference>
<comment type="caution">
    <text evidence="9">The sequence shown here is derived from an EMBL/GenBank/DDBJ whole genome shotgun (WGS) entry which is preliminary data.</text>
</comment>
<evidence type="ECO:0000313" key="9">
    <source>
        <dbReference type="EMBL" id="KAK3913560.1"/>
    </source>
</evidence>
<proteinExistence type="inferred from homology"/>
<dbReference type="PROSITE" id="PS00639">
    <property type="entry name" value="THIOL_PROTEASE_HIS"/>
    <property type="match status" value="1"/>
</dbReference>
<dbReference type="SUPFAM" id="SSF54001">
    <property type="entry name" value="Cysteine proteinases"/>
    <property type="match status" value="1"/>
</dbReference>
<dbReference type="Pfam" id="PF00112">
    <property type="entry name" value="Peptidase_C1"/>
    <property type="match status" value="1"/>
</dbReference>
<keyword evidence="7" id="KW-0732">Signal</keyword>
<evidence type="ECO:0000256" key="2">
    <source>
        <dbReference type="ARBA" id="ARBA00022670"/>
    </source>
</evidence>
<gene>
    <name evidence="9" type="ORF">KUF71_023017</name>
</gene>
<dbReference type="InterPro" id="IPR025660">
    <property type="entry name" value="Pept_his_AS"/>
</dbReference>
<dbReference type="GO" id="GO:0006508">
    <property type="term" value="P:proteolysis"/>
    <property type="evidence" value="ECO:0007669"/>
    <property type="project" value="UniProtKB-KW"/>
</dbReference>
<evidence type="ECO:0000256" key="6">
    <source>
        <dbReference type="ARBA" id="ARBA00023157"/>
    </source>
</evidence>
<dbReference type="InterPro" id="IPR041878">
    <property type="entry name" value="Alpha_CARP_X/XI"/>
</dbReference>
<evidence type="ECO:0000256" key="4">
    <source>
        <dbReference type="ARBA" id="ARBA00022807"/>
    </source>
</evidence>
<evidence type="ECO:0000313" key="10">
    <source>
        <dbReference type="Proteomes" id="UP001219518"/>
    </source>
</evidence>
<feature type="domain" description="Alpha-carbonic anhydrase" evidence="8">
    <location>
        <begin position="375"/>
        <end position="626"/>
    </location>
</feature>
<dbReference type="GO" id="GO:0008234">
    <property type="term" value="F:cysteine-type peptidase activity"/>
    <property type="evidence" value="ECO:0007669"/>
    <property type="project" value="UniProtKB-KW"/>
</dbReference>
<dbReference type="FunFam" id="3.90.70.10:FF:000006">
    <property type="entry name" value="Cathepsin S"/>
    <property type="match status" value="1"/>
</dbReference>
<dbReference type="SMART" id="SM00848">
    <property type="entry name" value="Inhibitor_I29"/>
    <property type="match status" value="1"/>
</dbReference>
<evidence type="ECO:0000256" key="3">
    <source>
        <dbReference type="ARBA" id="ARBA00022801"/>
    </source>
</evidence>
<feature type="signal peptide" evidence="7">
    <location>
        <begin position="1"/>
        <end position="23"/>
    </location>
</feature>
<dbReference type="SMART" id="SM01057">
    <property type="entry name" value="Carb_anhydrase"/>
    <property type="match status" value="1"/>
</dbReference>
<evidence type="ECO:0000256" key="7">
    <source>
        <dbReference type="SAM" id="SignalP"/>
    </source>
</evidence>
<dbReference type="InterPro" id="IPR000169">
    <property type="entry name" value="Pept_cys_AS"/>
</dbReference>
<dbReference type="CDD" id="cd02248">
    <property type="entry name" value="Peptidase_C1A"/>
    <property type="match status" value="1"/>
</dbReference>
<dbReference type="Pfam" id="PF08246">
    <property type="entry name" value="Inhibitor_I29"/>
    <property type="match status" value="1"/>
</dbReference>
<dbReference type="PROSITE" id="PS00640">
    <property type="entry name" value="THIOL_PROTEASE_ASN"/>
    <property type="match status" value="1"/>
</dbReference>
<dbReference type="SMART" id="SM00645">
    <property type="entry name" value="Pept_C1"/>
    <property type="match status" value="1"/>
</dbReference>
<dbReference type="SUPFAM" id="SSF51069">
    <property type="entry name" value="Carbonic anhydrase"/>
    <property type="match status" value="1"/>
</dbReference>
<keyword evidence="4" id="KW-0788">Thiol protease</keyword>
<evidence type="ECO:0000259" key="8">
    <source>
        <dbReference type="PROSITE" id="PS51144"/>
    </source>
</evidence>
<organism evidence="9 10">
    <name type="scientific">Frankliniella fusca</name>
    <dbReference type="NCBI Taxonomy" id="407009"/>
    <lineage>
        <taxon>Eukaryota</taxon>
        <taxon>Metazoa</taxon>
        <taxon>Ecdysozoa</taxon>
        <taxon>Arthropoda</taxon>
        <taxon>Hexapoda</taxon>
        <taxon>Insecta</taxon>
        <taxon>Pterygota</taxon>
        <taxon>Neoptera</taxon>
        <taxon>Paraneoptera</taxon>
        <taxon>Thysanoptera</taxon>
        <taxon>Terebrantia</taxon>
        <taxon>Thripoidea</taxon>
        <taxon>Thripidae</taxon>
        <taxon>Frankliniella</taxon>
    </lineage>
</organism>
<comment type="similarity">
    <text evidence="1">Belongs to the peptidase C1 family.</text>
</comment>
<feature type="chain" id="PRO_5042143629" evidence="7">
    <location>
        <begin position="24"/>
        <end position="666"/>
    </location>
</feature>
<sequence length="666" mass="74036">MKTLGVIMKVLIVLAACVAAALAGIPSESEIQAHWESFKATHGKTYANAVEEVYRAKVFKENAIRIAKHNDRFARGEVSFKVGYNQYADMHTHEVTERLNGFRKENKRPAATVHTASNDSWPWSKKVDWRSKGYVTPVKDQGQCGSCWSFSTTGSLEGQLYKKTGKLVSLSEQNLVDCSWSYGNQGCNGGLMDDAFTYIQANGGIDTEESYPYTGLDGDSCLYKAENNAGVNTGYTDVQQGSESALRDAVEKVGPVSVAIDASNWSFQLYASGIYDEPACSSDELDHGVLAVGYGSDWPNKEYWIVKNSWGASWGEKGYIRMARNKKNMCGIATMASYPLNNETAARISGGPGHPLHTAGTHTREPDELGGVVPASGGLINPQWGLCSKGRRQSPVDIQPDKLLFDPRLRPLHIDKHKVSGSLFNTGQSLVLRVDQDSKHHVNISGGPLDYRYQLVEGYIHYGTHDGHGSEHRVNGYSFPAEIQLYGFNAELYHNMSEAQHKSQGIVAISLMLQIGDRPNPELRVITSSFGQVGYRGQSASIRHLSVRALLPDTDHYMTYEGSTTHPGCWETTVWILLNKPIYITRQELYALRKLMQGSPETPKAPLGNNARPLQPLNHRTVRTNIDFFREKDKNCPTMYKDHYYQATTWGEGNRLQSRNFADTTR</sequence>
<dbReference type="InterPro" id="IPR001148">
    <property type="entry name" value="CA_dom"/>
</dbReference>
<keyword evidence="3" id="KW-0378">Hydrolase</keyword>
<dbReference type="AlphaFoldDB" id="A0AAE1H4P1"/>
<name>A0AAE1H4P1_9NEOP</name>
<reference evidence="9" key="1">
    <citation type="submission" date="2021-07" db="EMBL/GenBank/DDBJ databases">
        <authorList>
            <person name="Catto M.A."/>
            <person name="Jacobson A."/>
            <person name="Kennedy G."/>
            <person name="Labadie P."/>
            <person name="Hunt B.G."/>
            <person name="Srinivasan R."/>
        </authorList>
    </citation>
    <scope>NUCLEOTIDE SEQUENCE</scope>
    <source>
        <strain evidence="9">PL_HMW_Pooled</strain>
        <tissue evidence="9">Head</tissue>
    </source>
</reference>
<dbReference type="InterPro" id="IPR038765">
    <property type="entry name" value="Papain-like_cys_pep_sf"/>
</dbReference>
<dbReference type="InterPro" id="IPR025661">
    <property type="entry name" value="Pept_asp_AS"/>
</dbReference>
<dbReference type="CDD" id="cd03121">
    <property type="entry name" value="alpha_CARP_X_XI_like"/>
    <property type="match status" value="1"/>
</dbReference>
<dbReference type="PROSITE" id="PS00139">
    <property type="entry name" value="THIOL_PROTEASE_CYS"/>
    <property type="match status" value="1"/>
</dbReference>
<dbReference type="InterPro" id="IPR036398">
    <property type="entry name" value="CA_dom_sf"/>
</dbReference>
<keyword evidence="6" id="KW-1015">Disulfide bond</keyword>